<feature type="region of interest" description="Disordered" evidence="1">
    <location>
        <begin position="338"/>
        <end position="384"/>
    </location>
</feature>
<accession>A0A8R1HL98</accession>
<feature type="compositionally biased region" description="Low complexity" evidence="1">
    <location>
        <begin position="48"/>
        <end position="64"/>
    </location>
</feature>
<reference evidence="2" key="2">
    <citation type="submission" date="2022-06" db="UniProtKB">
        <authorList>
            <consortium name="EnsemblMetazoa"/>
        </authorList>
    </citation>
    <scope>IDENTIFICATION</scope>
    <source>
        <strain evidence="2">DF5081</strain>
    </source>
</reference>
<keyword evidence="3" id="KW-1185">Reference proteome</keyword>
<organism evidence="2 3">
    <name type="scientific">Caenorhabditis japonica</name>
    <dbReference type="NCBI Taxonomy" id="281687"/>
    <lineage>
        <taxon>Eukaryota</taxon>
        <taxon>Metazoa</taxon>
        <taxon>Ecdysozoa</taxon>
        <taxon>Nematoda</taxon>
        <taxon>Chromadorea</taxon>
        <taxon>Rhabditida</taxon>
        <taxon>Rhabditina</taxon>
        <taxon>Rhabditomorpha</taxon>
        <taxon>Rhabditoidea</taxon>
        <taxon>Rhabditidae</taxon>
        <taxon>Peloderinae</taxon>
        <taxon>Caenorhabditis</taxon>
    </lineage>
</organism>
<evidence type="ECO:0000256" key="1">
    <source>
        <dbReference type="SAM" id="MobiDB-lite"/>
    </source>
</evidence>
<dbReference type="Proteomes" id="UP000005237">
    <property type="component" value="Unassembled WGS sequence"/>
</dbReference>
<feature type="compositionally biased region" description="Polar residues" evidence="1">
    <location>
        <begin position="34"/>
        <end position="47"/>
    </location>
</feature>
<proteinExistence type="predicted"/>
<feature type="compositionally biased region" description="Low complexity" evidence="1">
    <location>
        <begin position="20"/>
        <end position="33"/>
    </location>
</feature>
<dbReference type="AlphaFoldDB" id="A0A8R1HL98"/>
<reference evidence="3" key="1">
    <citation type="submission" date="2010-08" db="EMBL/GenBank/DDBJ databases">
        <authorList>
            <consortium name="Caenorhabditis japonica Sequencing Consortium"/>
            <person name="Wilson R.K."/>
        </authorList>
    </citation>
    <scope>NUCLEOTIDE SEQUENCE [LARGE SCALE GENOMIC DNA]</scope>
    <source>
        <strain evidence="3">DF5081</strain>
    </source>
</reference>
<feature type="compositionally biased region" description="Polar residues" evidence="1">
    <location>
        <begin position="338"/>
        <end position="352"/>
    </location>
</feature>
<feature type="compositionally biased region" description="Low complexity" evidence="1">
    <location>
        <begin position="370"/>
        <end position="382"/>
    </location>
</feature>
<sequence>MNSSGTNGGNSRRSEPNVKSSTSEGSEVSTTSTARNPSNGSNKSNGRSAGSPTPVTSTATAPPALDSSKEPLSVLEMQTWTRPDLMPTITVPTLTFYDTLEEDMTSPRKPGQWLPEPAKFFQELIKRLPGLIRAQEQFLAACTWTDSPTTYNTRGEPLCCYNCSNNWFGYPTQNHHARNCFVPDDMKLQFMFLNTAAVCPQCLSKASLHWRDTCNRLGTCIMACGNNCTKHNKFCTFCKRSHRRHDTLCQLGADDDELEARINNIRWNHYWRLGTLAHQGLLLFPLTNDRPPRFPGEDVLMRTTVCSITLPWIDVADPRRRTRRNIMNLVLPVTLQSRYESSNPMPKSATVQSSSSSHTLADADNHQLHQPPQQSTSSTSTSEGTLAELNIKPLCQPPLITSWSQHMEDEGLISEDKDTQPIVIQPNVFEREKLITEKQHRWTGVTNAEHDCASRITLNASWITKNWIHPADMMKIVPGNYCDDMDPIVAAREARRIQQLLTGSEDNTADPMAGTTDYLKFVRQLTEKFSFFDQLKIIPLSLSKEPANLSRHAIFEHATINPVKLPNINEFLVNEKMHPGVYTE</sequence>
<evidence type="ECO:0000313" key="3">
    <source>
        <dbReference type="Proteomes" id="UP000005237"/>
    </source>
</evidence>
<evidence type="ECO:0000313" key="2">
    <source>
        <dbReference type="EnsemblMetazoa" id="CJA02495.1"/>
    </source>
</evidence>
<dbReference type="EnsemblMetazoa" id="CJA02495.1">
    <property type="protein sequence ID" value="CJA02495.1"/>
    <property type="gene ID" value="WBGene00121699"/>
</dbReference>
<feature type="region of interest" description="Disordered" evidence="1">
    <location>
        <begin position="1"/>
        <end position="71"/>
    </location>
</feature>
<feature type="compositionally biased region" description="Low complexity" evidence="1">
    <location>
        <begin position="1"/>
        <end position="11"/>
    </location>
</feature>
<name>A0A8R1HL98_CAEJA</name>
<protein>
    <submittedName>
        <fullName evidence="2">Uncharacterized protein</fullName>
    </submittedName>
</protein>